<evidence type="ECO:0000313" key="4">
    <source>
        <dbReference type="EMBL" id="CAD7654773.1"/>
    </source>
</evidence>
<sequence length="123" mass="14368">MTDYEGFKQLEVIQEFAKYQNNVGLFMDIIDFTQCLNGFNNICFDDRLALVKYGGIELASIRSLNYYDPKHESFLLPIVCIESTNRLINTWNYNDPIAIDLLTAIILFNPNRPHLTHRHNVRN</sequence>
<organism evidence="4">
    <name type="scientific">Oppiella nova</name>
    <dbReference type="NCBI Taxonomy" id="334625"/>
    <lineage>
        <taxon>Eukaryota</taxon>
        <taxon>Metazoa</taxon>
        <taxon>Ecdysozoa</taxon>
        <taxon>Arthropoda</taxon>
        <taxon>Chelicerata</taxon>
        <taxon>Arachnida</taxon>
        <taxon>Acari</taxon>
        <taxon>Acariformes</taxon>
        <taxon>Sarcoptiformes</taxon>
        <taxon>Oribatida</taxon>
        <taxon>Brachypylina</taxon>
        <taxon>Oppioidea</taxon>
        <taxon>Oppiidae</taxon>
        <taxon>Oppiella</taxon>
    </lineage>
</organism>
<reference evidence="4" key="1">
    <citation type="submission" date="2020-11" db="EMBL/GenBank/DDBJ databases">
        <authorList>
            <person name="Tran Van P."/>
        </authorList>
    </citation>
    <scope>NUCLEOTIDE SEQUENCE</scope>
</reference>
<accession>A0A7R9M9H6</accession>
<dbReference type="Gene3D" id="1.10.565.10">
    <property type="entry name" value="Retinoid X Receptor"/>
    <property type="match status" value="1"/>
</dbReference>
<keyword evidence="2" id="KW-0804">Transcription</keyword>
<dbReference type="OrthoDB" id="6352325at2759"/>
<evidence type="ECO:0000313" key="5">
    <source>
        <dbReference type="Proteomes" id="UP000728032"/>
    </source>
</evidence>
<evidence type="ECO:0000256" key="2">
    <source>
        <dbReference type="ARBA" id="ARBA00023163"/>
    </source>
</evidence>
<keyword evidence="5" id="KW-1185">Reference proteome</keyword>
<gene>
    <name evidence="4" type="ORF">ONB1V03_LOCUS11418</name>
</gene>
<keyword evidence="3" id="KW-0675">Receptor</keyword>
<evidence type="ECO:0000256" key="3">
    <source>
        <dbReference type="ARBA" id="ARBA00023170"/>
    </source>
</evidence>
<dbReference type="EMBL" id="CAJPVJ010008477">
    <property type="protein sequence ID" value="CAG2171960.1"/>
    <property type="molecule type" value="Genomic_DNA"/>
</dbReference>
<dbReference type="EMBL" id="OC923302">
    <property type="protein sequence ID" value="CAD7654773.1"/>
    <property type="molecule type" value="Genomic_DNA"/>
</dbReference>
<dbReference type="InterPro" id="IPR035500">
    <property type="entry name" value="NHR-like_dom_sf"/>
</dbReference>
<name>A0A7R9M9H6_9ACAR</name>
<dbReference type="AlphaFoldDB" id="A0A7R9M9H6"/>
<dbReference type="SUPFAM" id="SSF48508">
    <property type="entry name" value="Nuclear receptor ligand-binding domain"/>
    <property type="match status" value="1"/>
</dbReference>
<dbReference type="Proteomes" id="UP000728032">
    <property type="component" value="Unassembled WGS sequence"/>
</dbReference>
<evidence type="ECO:0000256" key="1">
    <source>
        <dbReference type="ARBA" id="ARBA00023015"/>
    </source>
</evidence>
<protein>
    <submittedName>
        <fullName evidence="4">Uncharacterized protein</fullName>
    </submittedName>
</protein>
<proteinExistence type="predicted"/>
<keyword evidence="1" id="KW-0805">Transcription regulation</keyword>